<evidence type="ECO:0000256" key="2">
    <source>
        <dbReference type="ARBA" id="ARBA00022741"/>
    </source>
</evidence>
<dbReference type="PROSITE" id="PS00211">
    <property type="entry name" value="ABC_TRANSPORTER_1"/>
    <property type="match status" value="1"/>
</dbReference>
<reference evidence="6" key="1">
    <citation type="submission" date="2013-03" db="EMBL/GenBank/DDBJ databases">
        <title>Draft genome sequence of the hydrogen-ethanol-producing anaerobic alkalithermophilic Caloramator celere.</title>
        <authorList>
            <person name="Ciranna A."/>
            <person name="Larjo A."/>
            <person name="Kivisto A."/>
            <person name="Santala V."/>
            <person name="Roos C."/>
            <person name="Karp M."/>
        </authorList>
    </citation>
    <scope>NUCLEOTIDE SEQUENCE [LARGE SCALE GENOMIC DNA]</scope>
    <source>
        <strain evidence="6">DSM 8682</strain>
    </source>
</reference>
<dbReference type="InterPro" id="IPR027417">
    <property type="entry name" value="P-loop_NTPase"/>
</dbReference>
<dbReference type="InterPro" id="IPR050093">
    <property type="entry name" value="ABC_SmlMolc_Importer"/>
</dbReference>
<dbReference type="GO" id="GO:0016887">
    <property type="term" value="F:ATP hydrolysis activity"/>
    <property type="evidence" value="ECO:0007669"/>
    <property type="project" value="InterPro"/>
</dbReference>
<organism evidence="6 7">
    <name type="scientific">Thermobrachium celere DSM 8682</name>
    <dbReference type="NCBI Taxonomy" id="941824"/>
    <lineage>
        <taxon>Bacteria</taxon>
        <taxon>Bacillati</taxon>
        <taxon>Bacillota</taxon>
        <taxon>Clostridia</taxon>
        <taxon>Eubacteriales</taxon>
        <taxon>Clostridiaceae</taxon>
        <taxon>Thermobrachium</taxon>
    </lineage>
</organism>
<dbReference type="InterPro" id="IPR017871">
    <property type="entry name" value="ABC_transporter-like_CS"/>
</dbReference>
<sequence>MSNIKIFNVYKYYNGRAVLKNINLDINEGELVVLLGPSGSGKTTLINGIAGIISFENGEVYFNKDLMNNVPIEKRNAALVDQNLLLFPHMTVYSNIAFGLKMRRLDKQIIDKKVKLLIDLMELSGLEKKYPYQLSGGQAQRVAIARALAIEPKVLLLDEPLSKLDKNLRRNMQEFIKELQKKLNITTIMVTHDLEEAFIVADKIALLIDGEIKQYDTPANIYEKPVSKEVAEFFGCSNYIYGKVENGKFISDVGVFDVNVSNCQYATYMFRPEQIILGEKQKNSLKACIIKRQYLGDRVNYIIDINGNKLVCSSNNKNLNIGDIVYISLDFDKAICFFE</sequence>
<dbReference type="InterPro" id="IPR013611">
    <property type="entry name" value="Transp-assoc_OB_typ2"/>
</dbReference>
<protein>
    <recommendedName>
        <fullName evidence="4">ABC-type quaternary amine transporter</fullName>
        <ecNumber evidence="4">7.6.2.9</ecNumber>
    </recommendedName>
</protein>
<comment type="caution">
    <text evidence="6">The sequence shown here is derived from an EMBL/GenBank/DDBJ whole genome shotgun (WGS) entry which is preliminary data.</text>
</comment>
<dbReference type="SUPFAM" id="SSF52540">
    <property type="entry name" value="P-loop containing nucleoside triphosphate hydrolases"/>
    <property type="match status" value="1"/>
</dbReference>
<proteinExistence type="predicted"/>
<dbReference type="PROSITE" id="PS50893">
    <property type="entry name" value="ABC_TRANSPORTER_2"/>
    <property type="match status" value="1"/>
</dbReference>
<keyword evidence="6" id="KW-0378">Hydrolase</keyword>
<evidence type="ECO:0000313" key="6">
    <source>
        <dbReference type="EMBL" id="CDF58606.1"/>
    </source>
</evidence>
<gene>
    <name evidence="6" type="ORF">TCEL_00652</name>
</gene>
<accession>R7RT95</accession>
<dbReference type="Proteomes" id="UP000014923">
    <property type="component" value="Unassembled WGS sequence"/>
</dbReference>
<name>R7RT95_9CLOT</name>
<keyword evidence="2" id="KW-0547">Nucleotide-binding</keyword>
<dbReference type="FunFam" id="3.40.50.300:FF:000425">
    <property type="entry name" value="Probable ABC transporter, ATP-binding subunit"/>
    <property type="match status" value="1"/>
</dbReference>
<dbReference type="InterPro" id="IPR003439">
    <property type="entry name" value="ABC_transporter-like_ATP-bd"/>
</dbReference>
<evidence type="ECO:0000256" key="1">
    <source>
        <dbReference type="ARBA" id="ARBA00022448"/>
    </source>
</evidence>
<keyword evidence="1" id="KW-0813">Transport</keyword>
<dbReference type="Gene3D" id="3.40.50.300">
    <property type="entry name" value="P-loop containing nucleotide triphosphate hydrolases"/>
    <property type="match status" value="1"/>
</dbReference>
<dbReference type="GO" id="GO:0005524">
    <property type="term" value="F:ATP binding"/>
    <property type="evidence" value="ECO:0007669"/>
    <property type="project" value="UniProtKB-KW"/>
</dbReference>
<dbReference type="AlphaFoldDB" id="R7RT95"/>
<dbReference type="HOGENOM" id="CLU_000604_1_1_9"/>
<evidence type="ECO:0000256" key="4">
    <source>
        <dbReference type="ARBA" id="ARBA00066388"/>
    </source>
</evidence>
<dbReference type="PANTHER" id="PTHR42781:SF4">
    <property type="entry name" value="SPERMIDINE_PUTRESCINE IMPORT ATP-BINDING PROTEIN POTA"/>
    <property type="match status" value="1"/>
</dbReference>
<evidence type="ECO:0000259" key="5">
    <source>
        <dbReference type="PROSITE" id="PS50893"/>
    </source>
</evidence>
<dbReference type="eggNOG" id="COG3842">
    <property type="taxonomic scope" value="Bacteria"/>
</dbReference>
<dbReference type="SMART" id="SM00382">
    <property type="entry name" value="AAA"/>
    <property type="match status" value="1"/>
</dbReference>
<dbReference type="Pfam" id="PF00005">
    <property type="entry name" value="ABC_tran"/>
    <property type="match status" value="1"/>
</dbReference>
<dbReference type="InterPro" id="IPR008995">
    <property type="entry name" value="Mo/tungstate-bd_C_term_dom"/>
</dbReference>
<keyword evidence="7" id="KW-1185">Reference proteome</keyword>
<evidence type="ECO:0000256" key="3">
    <source>
        <dbReference type="ARBA" id="ARBA00022840"/>
    </source>
</evidence>
<dbReference type="OrthoDB" id="9802264at2"/>
<dbReference type="RefSeq" id="WP_018662874.1">
    <property type="nucleotide sequence ID" value="NZ_HF952018.1"/>
</dbReference>
<dbReference type="Pfam" id="PF08402">
    <property type="entry name" value="TOBE_2"/>
    <property type="match status" value="1"/>
</dbReference>
<dbReference type="EMBL" id="CAVN010000097">
    <property type="protein sequence ID" value="CDF58606.1"/>
    <property type="molecule type" value="Genomic_DNA"/>
</dbReference>
<dbReference type="InterPro" id="IPR003593">
    <property type="entry name" value="AAA+_ATPase"/>
</dbReference>
<dbReference type="SUPFAM" id="SSF50331">
    <property type="entry name" value="MOP-like"/>
    <property type="match status" value="1"/>
</dbReference>
<dbReference type="PANTHER" id="PTHR42781">
    <property type="entry name" value="SPERMIDINE/PUTRESCINE IMPORT ATP-BINDING PROTEIN POTA"/>
    <property type="match status" value="1"/>
</dbReference>
<dbReference type="GO" id="GO:0015418">
    <property type="term" value="F:ABC-type quaternary ammonium compound transporting activity"/>
    <property type="evidence" value="ECO:0007669"/>
    <property type="project" value="UniProtKB-EC"/>
</dbReference>
<evidence type="ECO:0000313" key="7">
    <source>
        <dbReference type="Proteomes" id="UP000014923"/>
    </source>
</evidence>
<keyword evidence="3 6" id="KW-0067">ATP-binding</keyword>
<feature type="domain" description="ABC transporter" evidence="5">
    <location>
        <begin position="4"/>
        <end position="234"/>
    </location>
</feature>
<dbReference type="EC" id="7.6.2.9" evidence="4"/>
<dbReference type="GO" id="GO:0043190">
    <property type="term" value="C:ATP-binding cassette (ABC) transporter complex"/>
    <property type="evidence" value="ECO:0007669"/>
    <property type="project" value="InterPro"/>
</dbReference>